<dbReference type="OrthoDB" id="5445067at2759"/>
<accession>A0A317T0N0</accession>
<dbReference type="STRING" id="42249.A0A317T0N0"/>
<organism evidence="1 2">
    <name type="scientific">Tuber magnatum</name>
    <name type="common">white Piedmont truffle</name>
    <dbReference type="NCBI Taxonomy" id="42249"/>
    <lineage>
        <taxon>Eukaryota</taxon>
        <taxon>Fungi</taxon>
        <taxon>Dikarya</taxon>
        <taxon>Ascomycota</taxon>
        <taxon>Pezizomycotina</taxon>
        <taxon>Pezizomycetes</taxon>
        <taxon>Pezizales</taxon>
        <taxon>Tuberaceae</taxon>
        <taxon>Tuber</taxon>
    </lineage>
</organism>
<dbReference type="Proteomes" id="UP000246991">
    <property type="component" value="Unassembled WGS sequence"/>
</dbReference>
<evidence type="ECO:0000313" key="1">
    <source>
        <dbReference type="EMBL" id="PWW79297.1"/>
    </source>
</evidence>
<proteinExistence type="predicted"/>
<dbReference type="AlphaFoldDB" id="A0A317T0N0"/>
<reference evidence="1 2" key="1">
    <citation type="submission" date="2018-03" db="EMBL/GenBank/DDBJ databases">
        <title>Genomes of Pezizomycetes fungi and the evolution of truffles.</title>
        <authorList>
            <person name="Murat C."/>
            <person name="Payen T."/>
            <person name="Noel B."/>
            <person name="Kuo A."/>
            <person name="Martin F.M."/>
        </authorList>
    </citation>
    <scope>NUCLEOTIDE SEQUENCE [LARGE SCALE GENOMIC DNA]</scope>
    <source>
        <strain evidence="1">091103-1</strain>
    </source>
</reference>
<protein>
    <submittedName>
        <fullName evidence="1">Uncharacterized protein</fullName>
    </submittedName>
</protein>
<evidence type="ECO:0000313" key="2">
    <source>
        <dbReference type="Proteomes" id="UP000246991"/>
    </source>
</evidence>
<comment type="caution">
    <text evidence="1">The sequence shown here is derived from an EMBL/GenBank/DDBJ whole genome shotgun (WGS) entry which is preliminary data.</text>
</comment>
<sequence length="151" mass="17550">MKPLHEIAIGIRGRFFENYCKLIGKRSDDDGATIRLGNLMAHNGDLWTDIVLLKHGYLTDTGTFYDLYGIAIENAEQYTKSEIMIKMINKRATMLANPHRFFGQWDKNLQSDFDHVLCYFDKASTENWEQLGQDTEGSTPERQAWLRINWV</sequence>
<gene>
    <name evidence="1" type="ORF">C7212DRAFT_340200</name>
</gene>
<dbReference type="EMBL" id="PYWC01000009">
    <property type="protein sequence ID" value="PWW79297.1"/>
    <property type="molecule type" value="Genomic_DNA"/>
</dbReference>
<keyword evidence="2" id="KW-1185">Reference proteome</keyword>
<name>A0A317T0N0_9PEZI</name>